<dbReference type="SUPFAM" id="SSF52540">
    <property type="entry name" value="P-loop containing nucleoside triphosphate hydrolases"/>
    <property type="match status" value="1"/>
</dbReference>
<proteinExistence type="inferred from homology"/>
<dbReference type="GO" id="GO:0005524">
    <property type="term" value="F:ATP binding"/>
    <property type="evidence" value="ECO:0007669"/>
    <property type="project" value="UniProtKB-KW"/>
</dbReference>
<dbReference type="AlphaFoldDB" id="A0A0D2EFX8"/>
<dbReference type="HOGENOM" id="CLU_000604_57_7_1"/>
<dbReference type="EMBL" id="KN846956">
    <property type="protein sequence ID" value="KIW73267.1"/>
    <property type="molecule type" value="Genomic_DNA"/>
</dbReference>
<dbReference type="Pfam" id="PF01061">
    <property type="entry name" value="ABC2_membrane"/>
    <property type="match status" value="1"/>
</dbReference>
<evidence type="ECO:0000256" key="2">
    <source>
        <dbReference type="ARBA" id="ARBA00005814"/>
    </source>
</evidence>
<feature type="transmembrane region" description="Helical" evidence="9">
    <location>
        <begin position="408"/>
        <end position="431"/>
    </location>
</feature>
<protein>
    <recommendedName>
        <fullName evidence="10">ABC transporter domain-containing protein</fullName>
    </recommendedName>
</protein>
<dbReference type="Pfam" id="PF19055">
    <property type="entry name" value="ABC2_membrane_7"/>
    <property type="match status" value="1"/>
</dbReference>
<dbReference type="InterPro" id="IPR052215">
    <property type="entry name" value="Plant_ABCG"/>
</dbReference>
<dbReference type="InterPro" id="IPR027417">
    <property type="entry name" value="P-loop_NTPase"/>
</dbReference>
<dbReference type="PROSITE" id="PS00211">
    <property type="entry name" value="ABC_TRANSPORTER_1"/>
    <property type="match status" value="1"/>
</dbReference>
<evidence type="ECO:0000256" key="5">
    <source>
        <dbReference type="ARBA" id="ARBA00022741"/>
    </source>
</evidence>
<evidence type="ECO:0000256" key="7">
    <source>
        <dbReference type="ARBA" id="ARBA00022989"/>
    </source>
</evidence>
<evidence type="ECO:0000256" key="1">
    <source>
        <dbReference type="ARBA" id="ARBA00004141"/>
    </source>
</evidence>
<evidence type="ECO:0000256" key="9">
    <source>
        <dbReference type="SAM" id="Phobius"/>
    </source>
</evidence>
<accession>A0A0D2EFX8</accession>
<dbReference type="SMART" id="SM00382">
    <property type="entry name" value="AAA"/>
    <property type="match status" value="1"/>
</dbReference>
<gene>
    <name evidence="11" type="ORF">PV04_01399</name>
</gene>
<name>A0A0D2EFX8_9EURO</name>
<dbReference type="FunFam" id="3.40.50.300:FF:001305">
    <property type="entry name" value="ABCG transporter ABC superfamily"/>
    <property type="match status" value="1"/>
</dbReference>
<evidence type="ECO:0000313" key="12">
    <source>
        <dbReference type="Proteomes" id="UP000054266"/>
    </source>
</evidence>
<dbReference type="InterPro" id="IPR013525">
    <property type="entry name" value="ABC2_TM"/>
</dbReference>
<evidence type="ECO:0000256" key="6">
    <source>
        <dbReference type="ARBA" id="ARBA00022840"/>
    </source>
</evidence>
<feature type="transmembrane region" description="Helical" evidence="9">
    <location>
        <begin position="487"/>
        <end position="507"/>
    </location>
</feature>
<keyword evidence="3" id="KW-0813">Transport</keyword>
<dbReference type="Gene3D" id="3.40.50.300">
    <property type="entry name" value="P-loop containing nucleotide triphosphate hydrolases"/>
    <property type="match status" value="1"/>
</dbReference>
<feature type="transmembrane region" description="Helical" evidence="9">
    <location>
        <begin position="374"/>
        <end position="396"/>
    </location>
</feature>
<dbReference type="GO" id="GO:0016020">
    <property type="term" value="C:membrane"/>
    <property type="evidence" value="ECO:0007669"/>
    <property type="project" value="UniProtKB-SubCell"/>
</dbReference>
<feature type="domain" description="ABC transporter" evidence="10">
    <location>
        <begin position="41"/>
        <end position="289"/>
    </location>
</feature>
<dbReference type="Proteomes" id="UP000054266">
    <property type="component" value="Unassembled WGS sequence"/>
</dbReference>
<comment type="similarity">
    <text evidence="2">Belongs to the ABC transporter superfamily. ABCG family. Eye pigment precursor importer (TC 3.A.1.204) subfamily.</text>
</comment>
<dbReference type="InterPro" id="IPR003593">
    <property type="entry name" value="AAA+_ATPase"/>
</dbReference>
<dbReference type="GO" id="GO:0016887">
    <property type="term" value="F:ATP hydrolysis activity"/>
    <property type="evidence" value="ECO:0007669"/>
    <property type="project" value="InterPro"/>
</dbReference>
<dbReference type="InterPro" id="IPR043926">
    <property type="entry name" value="ABCG_dom"/>
</dbReference>
<evidence type="ECO:0000313" key="11">
    <source>
        <dbReference type="EMBL" id="KIW73267.1"/>
    </source>
</evidence>
<evidence type="ECO:0000259" key="10">
    <source>
        <dbReference type="PROSITE" id="PS50893"/>
    </source>
</evidence>
<feature type="transmembrane region" description="Helical" evidence="9">
    <location>
        <begin position="514"/>
        <end position="536"/>
    </location>
</feature>
<dbReference type="GO" id="GO:0140359">
    <property type="term" value="F:ABC-type transporter activity"/>
    <property type="evidence" value="ECO:0007669"/>
    <property type="project" value="InterPro"/>
</dbReference>
<keyword evidence="4 9" id="KW-0812">Transmembrane</keyword>
<feature type="transmembrane region" description="Helical" evidence="9">
    <location>
        <begin position="452"/>
        <end position="475"/>
    </location>
</feature>
<keyword evidence="6" id="KW-0067">ATP-binding</keyword>
<dbReference type="InterPro" id="IPR003439">
    <property type="entry name" value="ABC_transporter-like_ATP-bd"/>
</dbReference>
<reference evidence="11 12" key="1">
    <citation type="submission" date="2015-01" db="EMBL/GenBank/DDBJ databases">
        <title>The Genome Sequence of Capronia semiimmersa CBS27337.</title>
        <authorList>
            <consortium name="The Broad Institute Genomics Platform"/>
            <person name="Cuomo C."/>
            <person name="de Hoog S."/>
            <person name="Gorbushina A."/>
            <person name="Stielow B."/>
            <person name="Teixiera M."/>
            <person name="Abouelleil A."/>
            <person name="Chapman S.B."/>
            <person name="Priest M."/>
            <person name="Young S.K."/>
            <person name="Wortman J."/>
            <person name="Nusbaum C."/>
            <person name="Birren B."/>
        </authorList>
    </citation>
    <scope>NUCLEOTIDE SEQUENCE [LARGE SCALE GENOMIC DNA]</scope>
    <source>
        <strain evidence="11 12">CBS 27337</strain>
    </source>
</reference>
<dbReference type="PANTHER" id="PTHR48042:SF11">
    <property type="entry name" value="ABC TRANSPORTER G FAMILY MEMBER 11"/>
    <property type="match status" value="1"/>
</dbReference>
<evidence type="ECO:0000256" key="3">
    <source>
        <dbReference type="ARBA" id="ARBA00022448"/>
    </source>
</evidence>
<dbReference type="Pfam" id="PF00005">
    <property type="entry name" value="ABC_tran"/>
    <property type="match status" value="1"/>
</dbReference>
<dbReference type="InterPro" id="IPR017871">
    <property type="entry name" value="ABC_transporter-like_CS"/>
</dbReference>
<keyword evidence="8 9" id="KW-0472">Membrane</keyword>
<keyword evidence="5" id="KW-0547">Nucleotide-binding</keyword>
<feature type="transmembrane region" description="Helical" evidence="9">
    <location>
        <begin position="619"/>
        <end position="640"/>
    </location>
</feature>
<organism evidence="11 12">
    <name type="scientific">Phialophora macrospora</name>
    <dbReference type="NCBI Taxonomy" id="1851006"/>
    <lineage>
        <taxon>Eukaryota</taxon>
        <taxon>Fungi</taxon>
        <taxon>Dikarya</taxon>
        <taxon>Ascomycota</taxon>
        <taxon>Pezizomycotina</taxon>
        <taxon>Eurotiomycetes</taxon>
        <taxon>Chaetothyriomycetidae</taxon>
        <taxon>Chaetothyriales</taxon>
        <taxon>Herpotrichiellaceae</taxon>
        <taxon>Phialophora</taxon>
    </lineage>
</organism>
<dbReference type="STRING" id="5601.A0A0D2EFX8"/>
<keyword evidence="12" id="KW-1185">Reference proteome</keyword>
<evidence type="ECO:0000256" key="4">
    <source>
        <dbReference type="ARBA" id="ARBA00022692"/>
    </source>
</evidence>
<sequence length="643" mass="71608">MAITDLDPSFDASRRNVGTINDLEKGNQLSPHLTNHALTTFSWSEVGVTVKDRKTKKPLQILSSSYGSVQAGSVVALMGPSGSGKTTLLNVLAHRTTTMKGQIQGKIMMNGQVVDEAAIRRVSTYVEQEDAMIGILTARETVDFAARLSMSHNTSKRDRLSRVDELIESFGLQRQADTIVGTPLRKGLSGGQKRRLSVASQFVTSPRLVFLDEPTSGLDSTASFECMKYIRQVAKQHHLIVIASIHQPSTTTFQLFDQLMLLSEGRTCYFGAVSAVEGYFERIGRPIPLHINPAEYLLDLVNADFGHDESSGAGSLGHVHEAWTASEEHRTLMSSTATVGDTLSALSSQSSRKSTLALAQVLLHRNFIKSYRDFIAYGTRVFMYFGLAIMMGTVWLRLSYHQTSIQPFTNAIFFGGAFMSFMAVAYVPSIIEDLHCFNKERANGLYGPLPFVLANTLISIPWLFVIAVMFSIVTYWLGHFTPTAGGFWMWVLWLFLDLLAAEALVVLVSSIFPIFVVALAVTAFANGLWMCVNGFLVPMGTLNPFWKYVFHYIDYQAYVFQGMMVNQFRSTVWDCARSSESNEYQCMYPSDLQSQGKIRGTAVLRAYKYPWSDGKIGEWIGILLAIILAYRILGYVVLVMRKH</sequence>
<dbReference type="PROSITE" id="PS50893">
    <property type="entry name" value="ABC_TRANSPORTER_2"/>
    <property type="match status" value="1"/>
</dbReference>
<comment type="subcellular location">
    <subcellularLocation>
        <location evidence="1">Membrane</location>
        <topology evidence="1">Multi-pass membrane protein</topology>
    </subcellularLocation>
</comment>
<dbReference type="PANTHER" id="PTHR48042">
    <property type="entry name" value="ABC TRANSPORTER G FAMILY MEMBER 11"/>
    <property type="match status" value="1"/>
</dbReference>
<evidence type="ECO:0000256" key="8">
    <source>
        <dbReference type="ARBA" id="ARBA00023136"/>
    </source>
</evidence>
<keyword evidence="7 9" id="KW-1133">Transmembrane helix</keyword>